<comment type="pathway">
    <text evidence="1">Amino-acid degradation; 4-aminobutanoate degradation.</text>
</comment>
<dbReference type="InterPro" id="IPR016163">
    <property type="entry name" value="Ald_DH_C"/>
</dbReference>
<evidence type="ECO:0000313" key="11">
    <source>
        <dbReference type="EMBL" id="KAG8462278.1"/>
    </source>
</evidence>
<dbReference type="FunFam" id="3.40.309.10:FF:000004">
    <property type="entry name" value="Succinate-semialdehyde dehydrogenase I"/>
    <property type="match status" value="1"/>
</dbReference>
<reference evidence="10" key="1">
    <citation type="submission" date="2021-01" db="EMBL/GenBank/DDBJ databases">
        <authorList>
            <person name="Corre E."/>
            <person name="Pelletier E."/>
            <person name="Niang G."/>
            <person name="Scheremetjew M."/>
            <person name="Finn R."/>
            <person name="Kale V."/>
            <person name="Holt S."/>
            <person name="Cochrane G."/>
            <person name="Meng A."/>
            <person name="Brown T."/>
            <person name="Cohen L."/>
        </authorList>
    </citation>
    <scope>NUCLEOTIDE SEQUENCE</scope>
    <source>
        <strain evidence="10">RCC1537</strain>
    </source>
</reference>
<dbReference type="InterPro" id="IPR015590">
    <property type="entry name" value="Aldehyde_DH_dom"/>
</dbReference>
<dbReference type="Pfam" id="PF00171">
    <property type="entry name" value="Aldedh"/>
    <property type="match status" value="1"/>
</dbReference>
<dbReference type="InterPro" id="IPR016160">
    <property type="entry name" value="Ald_DH_CS_CYS"/>
</dbReference>
<dbReference type="Gene3D" id="3.40.605.10">
    <property type="entry name" value="Aldehyde Dehydrogenase, Chain A, domain 1"/>
    <property type="match status" value="1"/>
</dbReference>
<keyword evidence="12" id="KW-1185">Reference proteome</keyword>
<dbReference type="EMBL" id="JAGTXO010000021">
    <property type="protein sequence ID" value="KAG8462278.1"/>
    <property type="molecule type" value="Genomic_DNA"/>
</dbReference>
<evidence type="ECO:0000256" key="5">
    <source>
        <dbReference type="ARBA" id="ARBA00023002"/>
    </source>
</evidence>
<dbReference type="Gene3D" id="3.40.309.10">
    <property type="entry name" value="Aldehyde Dehydrogenase, Chain A, domain 2"/>
    <property type="match status" value="1"/>
</dbReference>
<accession>A0A7R9YL00</accession>
<evidence type="ECO:0000256" key="7">
    <source>
        <dbReference type="PROSITE-ProRule" id="PRU10007"/>
    </source>
</evidence>
<evidence type="ECO:0000256" key="4">
    <source>
        <dbReference type="ARBA" id="ARBA00019842"/>
    </source>
</evidence>
<dbReference type="PANTHER" id="PTHR43353">
    <property type="entry name" value="SUCCINATE-SEMIALDEHYDE DEHYDROGENASE, MITOCHONDRIAL"/>
    <property type="match status" value="1"/>
</dbReference>
<evidence type="ECO:0000313" key="10">
    <source>
        <dbReference type="EMBL" id="CAD8273560.1"/>
    </source>
</evidence>
<evidence type="ECO:0000256" key="8">
    <source>
        <dbReference type="RuleBase" id="RU003345"/>
    </source>
</evidence>
<dbReference type="EC" id="1.2.1.24" evidence="3"/>
<protein>
    <recommendedName>
        <fullName evidence="4">Succinate-semialdehyde dehydrogenase, mitochondrial</fullName>
        <ecNumber evidence="3">1.2.1.24</ecNumber>
    </recommendedName>
    <alternativeName>
        <fullName evidence="6">NAD(+)-dependent succinic semialdehyde dehydrogenase</fullName>
    </alternativeName>
</protein>
<dbReference type="OrthoDB" id="310895at2759"/>
<dbReference type="CDD" id="cd07103">
    <property type="entry name" value="ALDH_F5_SSADH_GabD"/>
    <property type="match status" value="1"/>
</dbReference>
<keyword evidence="5 8" id="KW-0560">Oxidoreductase</keyword>
<reference evidence="11" key="2">
    <citation type="submission" date="2021-05" db="EMBL/GenBank/DDBJ databases">
        <title>The genome of the haptophyte Pavlova lutheri (Diacronema luteri, Pavlovales) - a model for lipid biosynthesis in eukaryotic algae.</title>
        <authorList>
            <person name="Hulatt C.J."/>
            <person name="Posewitz M.C."/>
        </authorList>
    </citation>
    <scope>NUCLEOTIDE SEQUENCE</scope>
    <source>
        <strain evidence="11">NIVA-4/92</strain>
    </source>
</reference>
<evidence type="ECO:0000259" key="9">
    <source>
        <dbReference type="Pfam" id="PF00171"/>
    </source>
</evidence>
<proteinExistence type="inferred from homology"/>
<evidence type="ECO:0000256" key="6">
    <source>
        <dbReference type="ARBA" id="ARBA00030806"/>
    </source>
</evidence>
<dbReference type="InterPro" id="IPR016161">
    <property type="entry name" value="Ald_DH/histidinol_DH"/>
</dbReference>
<dbReference type="FunFam" id="3.40.605.10:FF:000005">
    <property type="entry name" value="Succinate-semialdehyde dehydrogenase I"/>
    <property type="match status" value="1"/>
</dbReference>
<feature type="active site" evidence="7">
    <location>
        <position position="256"/>
    </location>
</feature>
<organism evidence="10">
    <name type="scientific">Diacronema lutheri</name>
    <name type="common">Unicellular marine alga</name>
    <name type="synonym">Monochrysis lutheri</name>
    <dbReference type="NCBI Taxonomy" id="2081491"/>
    <lineage>
        <taxon>Eukaryota</taxon>
        <taxon>Haptista</taxon>
        <taxon>Haptophyta</taxon>
        <taxon>Pavlovophyceae</taxon>
        <taxon>Pavlovales</taxon>
        <taxon>Pavlovaceae</taxon>
        <taxon>Diacronema</taxon>
    </lineage>
</organism>
<dbReference type="PROSITE" id="PS00070">
    <property type="entry name" value="ALDEHYDE_DEHYDR_CYS"/>
    <property type="match status" value="1"/>
</dbReference>
<evidence type="ECO:0000313" key="12">
    <source>
        <dbReference type="Proteomes" id="UP000751190"/>
    </source>
</evidence>
<gene>
    <name evidence="11" type="ORF">KFE25_012098</name>
    <name evidence="10" type="ORF">PLUT1463_LOCUS7875</name>
</gene>
<evidence type="ECO:0000256" key="2">
    <source>
        <dbReference type="ARBA" id="ARBA00009986"/>
    </source>
</evidence>
<feature type="domain" description="Aldehyde dehydrogenase" evidence="9">
    <location>
        <begin position="25"/>
        <end position="491"/>
    </location>
</feature>
<dbReference type="PANTHER" id="PTHR43353:SF5">
    <property type="entry name" value="SUCCINATE-SEMIALDEHYDE DEHYDROGENASE, MITOCHONDRIAL"/>
    <property type="match status" value="1"/>
</dbReference>
<dbReference type="PROSITE" id="PS00687">
    <property type="entry name" value="ALDEHYDE_DEHYDR_GLU"/>
    <property type="match status" value="1"/>
</dbReference>
<dbReference type="InterPro" id="IPR029510">
    <property type="entry name" value="Ald_DH_CS_GLU"/>
</dbReference>
<dbReference type="InterPro" id="IPR016162">
    <property type="entry name" value="Ald_DH_N"/>
</dbReference>
<dbReference type="InterPro" id="IPR050740">
    <property type="entry name" value="Aldehyde_DH_Superfamily"/>
</dbReference>
<dbReference type="SUPFAM" id="SSF53720">
    <property type="entry name" value="ALDH-like"/>
    <property type="match status" value="1"/>
</dbReference>
<sequence>MVRLSSSTIALLQRLSIGVRPSAYGVLDPARPTLGAVAHVTDSTFADAKDAIERAHRALHDWRSRPAGSRADVLYEWHRRIAASTEELAQLMTLESGKALVEARKEVSYGNSFVRWFAEEARRVNGEILQAPSADRRLLVLKQPIGVVAAITPWNFPNAMITRKVAPALAAGCTAVVKPAEATPLSALALEQLALEAGVPPGVFSVLPCSRANSPEVGAAMCIDARVRLLSFTGSTAVGRKLFAQCAPTVKKLALELGGNAPFVVFEDADLDVAARALAASKLRNAGQACVATNRVLVHNAVRQELISRLLPLLGGEVLGHGLDEGVTMGPLISAAGAAKFHAHLDDCVAKGATVRCGGVSDERLTPLLAAGAETEGAPFCAPTIVDGVSPRMELWREETFGPLVAIASFSSEAEALALANDSTSGLAGYFCTRDMRRMWRFAEALEVGMVGVNEGIISTEVAPFGGVKESGLGREGHRLGLEEFLEYKYVAWGDQGA</sequence>
<dbReference type="GO" id="GO:0004777">
    <property type="term" value="F:succinate-semialdehyde dehydrogenase (NAD+) activity"/>
    <property type="evidence" value="ECO:0007669"/>
    <property type="project" value="UniProtKB-EC"/>
</dbReference>
<comment type="similarity">
    <text evidence="2 8">Belongs to the aldehyde dehydrogenase family.</text>
</comment>
<dbReference type="Proteomes" id="UP000751190">
    <property type="component" value="Unassembled WGS sequence"/>
</dbReference>
<dbReference type="EMBL" id="HBEB01012172">
    <property type="protein sequence ID" value="CAD8273560.1"/>
    <property type="molecule type" value="Transcribed_RNA"/>
</dbReference>
<dbReference type="OMA" id="VAACFRF"/>
<dbReference type="AlphaFoldDB" id="A0A7R9YL00"/>
<name>A0A7R9YL00_DIALT</name>
<evidence type="ECO:0000256" key="3">
    <source>
        <dbReference type="ARBA" id="ARBA00013051"/>
    </source>
</evidence>
<dbReference type="GO" id="GO:0009450">
    <property type="term" value="P:gamma-aminobutyric acid catabolic process"/>
    <property type="evidence" value="ECO:0007669"/>
    <property type="project" value="TreeGrafter"/>
</dbReference>
<evidence type="ECO:0000256" key="1">
    <source>
        <dbReference type="ARBA" id="ARBA00005176"/>
    </source>
</evidence>